<sequence length="85" mass="9558">MQSRAKTTVMLSQNVSVEVFATNLTNISEAACLKDTLLQHYPEWNIHFDLDDCDHILRIEGADIDSGEVIRLSKHKGYQVSALPD</sequence>
<gene>
    <name evidence="1" type="ORF">SAMN04488029_1446</name>
</gene>
<keyword evidence="2" id="KW-1185">Reference proteome</keyword>
<dbReference type="EMBL" id="FWYF01000001">
    <property type="protein sequence ID" value="SMD33081.1"/>
    <property type="molecule type" value="Genomic_DNA"/>
</dbReference>
<dbReference type="STRING" id="692418.SAMN04488029_1446"/>
<organism evidence="1 2">
    <name type="scientific">Reichenbachiella faecimaris</name>
    <dbReference type="NCBI Taxonomy" id="692418"/>
    <lineage>
        <taxon>Bacteria</taxon>
        <taxon>Pseudomonadati</taxon>
        <taxon>Bacteroidota</taxon>
        <taxon>Cytophagia</taxon>
        <taxon>Cytophagales</taxon>
        <taxon>Reichenbachiellaceae</taxon>
        <taxon>Reichenbachiella</taxon>
    </lineage>
</organism>
<evidence type="ECO:0008006" key="3">
    <source>
        <dbReference type="Google" id="ProtNLM"/>
    </source>
</evidence>
<dbReference type="RefSeq" id="WP_084371750.1">
    <property type="nucleotide sequence ID" value="NZ_FWYF01000001.1"/>
</dbReference>
<accession>A0A1W2G911</accession>
<dbReference type="Proteomes" id="UP000192472">
    <property type="component" value="Unassembled WGS sequence"/>
</dbReference>
<evidence type="ECO:0000313" key="1">
    <source>
        <dbReference type="EMBL" id="SMD33081.1"/>
    </source>
</evidence>
<name>A0A1W2G911_REIFA</name>
<reference evidence="1 2" key="1">
    <citation type="submission" date="2017-04" db="EMBL/GenBank/DDBJ databases">
        <authorList>
            <person name="Afonso C.L."/>
            <person name="Miller P.J."/>
            <person name="Scott M.A."/>
            <person name="Spackman E."/>
            <person name="Goraichik I."/>
            <person name="Dimitrov K.M."/>
            <person name="Suarez D.L."/>
            <person name="Swayne D.E."/>
        </authorList>
    </citation>
    <scope>NUCLEOTIDE SEQUENCE [LARGE SCALE GENOMIC DNA]</scope>
    <source>
        <strain evidence="1 2">DSM 26133</strain>
    </source>
</reference>
<evidence type="ECO:0000313" key="2">
    <source>
        <dbReference type="Proteomes" id="UP000192472"/>
    </source>
</evidence>
<dbReference type="OrthoDB" id="1036397at2"/>
<proteinExistence type="predicted"/>
<protein>
    <recommendedName>
        <fullName evidence="3">HMA domain-containing protein</fullName>
    </recommendedName>
</protein>
<dbReference type="AlphaFoldDB" id="A0A1W2G911"/>